<accession>A0A3G6JA75</accession>
<reference evidence="2 3" key="1">
    <citation type="submission" date="2018-11" db="EMBL/GenBank/DDBJ databases">
        <authorList>
            <person name="Kleinhagauer T."/>
            <person name="Glaeser S.P."/>
            <person name="Spergser J."/>
            <person name="Ruckert C."/>
            <person name="Kaempfer P."/>
            <person name="Busse H.-J."/>
        </authorList>
    </citation>
    <scope>NUCLEOTIDE SEQUENCE [LARGE SCALE GENOMIC DNA]</scope>
    <source>
        <strain evidence="2 3">200CH</strain>
    </source>
</reference>
<dbReference type="AlphaFoldDB" id="A0A3G6JA75"/>
<gene>
    <name evidence="2" type="ORF">CCHOA_11610</name>
</gene>
<keyword evidence="3" id="KW-1185">Reference proteome</keyword>
<evidence type="ECO:0000313" key="2">
    <source>
        <dbReference type="EMBL" id="AZA14693.1"/>
    </source>
</evidence>
<name>A0A3G6JA75_9CORY</name>
<dbReference type="RefSeq" id="WP_123930381.1">
    <property type="nucleotide sequence ID" value="NZ_CP033896.1"/>
</dbReference>
<organism evidence="2 3">
    <name type="scientific">Corynebacterium choanae</name>
    <dbReference type="NCBI Taxonomy" id="1862358"/>
    <lineage>
        <taxon>Bacteria</taxon>
        <taxon>Bacillati</taxon>
        <taxon>Actinomycetota</taxon>
        <taxon>Actinomycetes</taxon>
        <taxon>Mycobacteriales</taxon>
        <taxon>Corynebacteriaceae</taxon>
        <taxon>Corynebacterium</taxon>
    </lineage>
</organism>
<dbReference type="EMBL" id="CP033896">
    <property type="protein sequence ID" value="AZA14693.1"/>
    <property type="molecule type" value="Genomic_DNA"/>
</dbReference>
<evidence type="ECO:0000313" key="3">
    <source>
        <dbReference type="Proteomes" id="UP000269019"/>
    </source>
</evidence>
<proteinExistence type="predicted"/>
<dbReference type="Proteomes" id="UP000269019">
    <property type="component" value="Chromosome"/>
</dbReference>
<protein>
    <recommendedName>
        <fullName evidence="4">Secreted protein</fullName>
    </recommendedName>
</protein>
<evidence type="ECO:0000256" key="1">
    <source>
        <dbReference type="SAM" id="SignalP"/>
    </source>
</evidence>
<keyword evidence="1" id="KW-0732">Signal</keyword>
<feature type="chain" id="PRO_5018142216" description="Secreted protein" evidence="1">
    <location>
        <begin position="28"/>
        <end position="154"/>
    </location>
</feature>
<evidence type="ECO:0008006" key="4">
    <source>
        <dbReference type="Google" id="ProtNLM"/>
    </source>
</evidence>
<sequence precursor="true">MKKFSYALLAVATATAMSTAAIVPASAATSSSEKKVTVNGNEFPCTLVTDDQSDYEMLKELSAGRKYFEDDYKNADDEEKKKLAKQYQVDARILSSCGQLSSATAVTLSSPAASSAGSNTTTLIAVLAVVAVLGAGAVASNPALAAQLNLPLPQ</sequence>
<feature type="signal peptide" evidence="1">
    <location>
        <begin position="1"/>
        <end position="27"/>
    </location>
</feature>
<dbReference type="KEGG" id="ccho:CCHOA_11610"/>